<evidence type="ECO:0000256" key="8">
    <source>
        <dbReference type="ARBA" id="ARBA00023277"/>
    </source>
</evidence>
<comment type="function">
    <text evidence="11">Allosteric enzyme that catalyzes the rate-limiting step in glycogen catabolism, the phosphorolytic cleavage of glycogen to produce glucose-1-phosphate, and plays a central role in maintaining cellular and organismal glucose homeostasis.</text>
</comment>
<evidence type="ECO:0000313" key="13">
    <source>
        <dbReference type="Proteomes" id="UP000017396"/>
    </source>
</evidence>
<keyword evidence="8 11" id="KW-0119">Carbohydrate metabolism</keyword>
<comment type="cofactor">
    <cofactor evidence="2 11">
        <name>pyridoxal 5'-phosphate</name>
        <dbReference type="ChEBI" id="CHEBI:597326"/>
    </cofactor>
</comment>
<dbReference type="InterPro" id="IPR000811">
    <property type="entry name" value="Glyco_trans_35"/>
</dbReference>
<comment type="function">
    <text evidence="9">Phosphorylase is an important allosteric enzyme in carbohydrate metabolism. Enzymes from different sources differ in their regulatory mechanisms and in their natural substrates. However, all known phosphorylases share catalytic and structural properties.</text>
</comment>
<evidence type="ECO:0000256" key="5">
    <source>
        <dbReference type="ARBA" id="ARBA00022676"/>
    </source>
</evidence>
<organism evidence="12 13">
    <name type="scientific">Gloeobacter kilaueensis (strain ATCC BAA-2537 / CCAP 1431/1 / ULC 316 / JS1)</name>
    <dbReference type="NCBI Taxonomy" id="1183438"/>
    <lineage>
        <taxon>Bacteria</taxon>
        <taxon>Bacillati</taxon>
        <taxon>Cyanobacteriota</taxon>
        <taxon>Cyanophyceae</taxon>
        <taxon>Gloeobacterales</taxon>
        <taxon>Gloeobacteraceae</taxon>
        <taxon>Gloeobacter</taxon>
    </lineage>
</organism>
<evidence type="ECO:0000256" key="11">
    <source>
        <dbReference type="RuleBase" id="RU000587"/>
    </source>
</evidence>
<dbReference type="GO" id="GO:0030170">
    <property type="term" value="F:pyridoxal phosphate binding"/>
    <property type="evidence" value="ECO:0007669"/>
    <property type="project" value="InterPro"/>
</dbReference>
<dbReference type="EMBL" id="CP003587">
    <property type="protein sequence ID" value="AGY59290.1"/>
    <property type="molecule type" value="Genomic_DNA"/>
</dbReference>
<dbReference type="PANTHER" id="PTHR11468:SF3">
    <property type="entry name" value="GLYCOGEN PHOSPHORYLASE, LIVER FORM"/>
    <property type="match status" value="1"/>
</dbReference>
<gene>
    <name evidence="12" type="primary">glgP</name>
    <name evidence="12" type="ORF">GKIL_3044</name>
</gene>
<dbReference type="OrthoDB" id="9760804at2"/>
<dbReference type="HOGENOM" id="CLU_010198_1_1_3"/>
<dbReference type="GO" id="GO:0008184">
    <property type="term" value="F:glycogen phosphorylase activity"/>
    <property type="evidence" value="ECO:0007669"/>
    <property type="project" value="InterPro"/>
</dbReference>
<dbReference type="PIRSF" id="PIRSF000460">
    <property type="entry name" value="Pprylas_GlgP"/>
    <property type="match status" value="1"/>
</dbReference>
<dbReference type="Gene3D" id="3.40.50.2000">
    <property type="entry name" value="Glycogen Phosphorylase B"/>
    <property type="match status" value="2"/>
</dbReference>
<dbReference type="CDD" id="cd04300">
    <property type="entry name" value="GT35_Glycogen_Phosphorylase"/>
    <property type="match status" value="1"/>
</dbReference>
<evidence type="ECO:0000256" key="2">
    <source>
        <dbReference type="ARBA" id="ARBA00001933"/>
    </source>
</evidence>
<accession>U5QNP2</accession>
<dbReference type="PATRIC" id="fig|1183438.3.peg.2995"/>
<evidence type="ECO:0000256" key="6">
    <source>
        <dbReference type="ARBA" id="ARBA00022679"/>
    </source>
</evidence>
<keyword evidence="13" id="KW-1185">Reference proteome</keyword>
<dbReference type="EC" id="2.4.1.1" evidence="11"/>
<dbReference type="PANTHER" id="PTHR11468">
    <property type="entry name" value="GLYCOGEN PHOSPHORYLASE"/>
    <property type="match status" value="1"/>
</dbReference>
<dbReference type="Proteomes" id="UP000017396">
    <property type="component" value="Chromosome"/>
</dbReference>
<evidence type="ECO:0000313" key="12">
    <source>
        <dbReference type="EMBL" id="AGY59290.1"/>
    </source>
</evidence>
<dbReference type="NCBIfam" id="TIGR02093">
    <property type="entry name" value="P_ylase"/>
    <property type="match status" value="1"/>
</dbReference>
<dbReference type="InterPro" id="IPR035090">
    <property type="entry name" value="Pyridoxal_P_attach_site"/>
</dbReference>
<dbReference type="STRING" id="1183438.GKIL_3044"/>
<proteinExistence type="inferred from homology"/>
<evidence type="ECO:0000256" key="7">
    <source>
        <dbReference type="ARBA" id="ARBA00022898"/>
    </source>
</evidence>
<dbReference type="eggNOG" id="COG0058">
    <property type="taxonomic scope" value="Bacteria"/>
</dbReference>
<dbReference type="InterPro" id="IPR011833">
    <property type="entry name" value="Glycg_phsphrylas"/>
</dbReference>
<name>U5QNP2_GLOK1</name>
<feature type="modified residue" description="N6-(pyridoxal phosphate)lysine" evidence="10">
    <location>
        <position position="699"/>
    </location>
</feature>
<sequence>MSSDYQSVWRKRATQHAALPTDYQKHPHRTSEAAVQIEDDRTGMNVETLRRAFLDNLYYIQGKDLQLATPYDLYMALSYTVRDRLLQRWLHTQEVYLQQDVRSVCYLSAEYLLGRQLGNALINVGLYEQARAFLKEMNLDLRDLMEQEIEPGLGNGGLGRLAACFMDSLASLEIPAIGYGIRYEFGIFAQSIRDGWQVEQPDRWLRYGNPWEIPRPEYLVEVKFGGHTEGYIDPAGQYRVSWVNDRSVLGTPYDYPVPGYRNDTVNTLRLWSARATEDFNFQVFDSGDFARAVADKTYSENITKVLYPNDNTYQGRELRLEQQYFFVSCSLQDIIRRYLSYHSDFESFADKVTLQINDTHPSIGIAELMRLLVDEYLVGWDKAWQITRRVFAYTNHTLLSEALERWPVALFGNLLPRHLEIIYEINRRFLDEVRERFPEDEGRIARLSLIQEGSQKQVRMANLACVGSHAINGVAQLHTELLKKDVLADFYALWPEKFTNVTNGVTPRRFLLLSNPKLALLLSERIGQDWLKDLDQIGRIESLVADPAFRSAWQQIKDDNKRDLAEYILQFNQIEVDPDSLFDIQVKRFHEYKRQLLLAFFIVTLYNRLKRQPDLEIVPRTFIFGGKSAPGYAMAKLIIKFINSVARVVNSDPQVSRHLKVVFLANYNVSLAQRIYPACDLSEQISTAGKEASGTSNMKFALNGALTIGTLDGANIEIREKVGPDNFFLFGLTAQQVYDLKARGYNPRDYYDSNAELREVVDRISAGGFSGGDTNLFRPLLDSLLYRDDYLVFADYQAYIDCQEQVSQAFRDRERWLTMSILNSARMGYFSSDRSIREYSRNIWQSEPVPVEPESPAIRPAAE</sequence>
<comment type="similarity">
    <text evidence="3 11">Belongs to the glycogen phosphorylase family.</text>
</comment>
<reference evidence="12 13" key="1">
    <citation type="journal article" date="2013" name="PLoS ONE">
        <title>Cultivation and Complete Genome Sequencing of Gloeobacter kilaueensis sp. nov., from a Lava Cave in Kilauea Caldera, Hawai'i.</title>
        <authorList>
            <person name="Saw J.H."/>
            <person name="Schatz M."/>
            <person name="Brown M.V."/>
            <person name="Kunkel D.D."/>
            <person name="Foster J.S."/>
            <person name="Shick H."/>
            <person name="Christensen S."/>
            <person name="Hou S."/>
            <person name="Wan X."/>
            <person name="Donachie S.P."/>
        </authorList>
    </citation>
    <scope>NUCLEOTIDE SEQUENCE [LARGE SCALE GENOMIC DNA]</scope>
    <source>
        <strain evidence="13">JS</strain>
    </source>
</reference>
<dbReference type="SUPFAM" id="SSF53756">
    <property type="entry name" value="UDP-Glycosyltransferase/glycogen phosphorylase"/>
    <property type="match status" value="1"/>
</dbReference>
<protein>
    <recommendedName>
        <fullName evidence="11">Alpha-1,4 glucan phosphorylase</fullName>
        <ecNumber evidence="11">2.4.1.1</ecNumber>
    </recommendedName>
</protein>
<dbReference type="Pfam" id="PF00343">
    <property type="entry name" value="Phosphorylase"/>
    <property type="match status" value="1"/>
</dbReference>
<dbReference type="GO" id="GO:0005737">
    <property type="term" value="C:cytoplasm"/>
    <property type="evidence" value="ECO:0007669"/>
    <property type="project" value="TreeGrafter"/>
</dbReference>
<keyword evidence="6 11" id="KW-0808">Transferase</keyword>
<evidence type="ECO:0000256" key="10">
    <source>
        <dbReference type="PIRSR" id="PIRSR000460-1"/>
    </source>
</evidence>
<dbReference type="AlphaFoldDB" id="U5QNP2"/>
<comment type="catalytic activity">
    <reaction evidence="1 11">
        <text>[(1-&gt;4)-alpha-D-glucosyl](n) + phosphate = [(1-&gt;4)-alpha-D-glucosyl](n-1) + alpha-D-glucose 1-phosphate</text>
        <dbReference type="Rhea" id="RHEA:41732"/>
        <dbReference type="Rhea" id="RHEA-COMP:9584"/>
        <dbReference type="Rhea" id="RHEA-COMP:9586"/>
        <dbReference type="ChEBI" id="CHEBI:15444"/>
        <dbReference type="ChEBI" id="CHEBI:43474"/>
        <dbReference type="ChEBI" id="CHEBI:58601"/>
        <dbReference type="EC" id="2.4.1.1"/>
    </reaction>
</comment>
<dbReference type="FunFam" id="3.40.50.2000:FF:000002">
    <property type="entry name" value="Alpha-1,4 glucan phosphorylase"/>
    <property type="match status" value="1"/>
</dbReference>
<evidence type="ECO:0000256" key="1">
    <source>
        <dbReference type="ARBA" id="ARBA00001275"/>
    </source>
</evidence>
<evidence type="ECO:0000256" key="3">
    <source>
        <dbReference type="ARBA" id="ARBA00006047"/>
    </source>
</evidence>
<keyword evidence="4" id="KW-0321">Glycogen metabolism</keyword>
<dbReference type="KEGG" id="glj:GKIL_3044"/>
<evidence type="ECO:0000256" key="4">
    <source>
        <dbReference type="ARBA" id="ARBA00022600"/>
    </source>
</evidence>
<dbReference type="GO" id="GO:0005980">
    <property type="term" value="P:glycogen catabolic process"/>
    <property type="evidence" value="ECO:0007669"/>
    <property type="project" value="TreeGrafter"/>
</dbReference>
<evidence type="ECO:0000256" key="9">
    <source>
        <dbReference type="ARBA" id="ARBA00025174"/>
    </source>
</evidence>
<keyword evidence="7 10" id="KW-0663">Pyridoxal phosphate</keyword>
<dbReference type="PROSITE" id="PS00102">
    <property type="entry name" value="PHOSPHORYLASE"/>
    <property type="match status" value="1"/>
</dbReference>
<dbReference type="RefSeq" id="WP_023174541.1">
    <property type="nucleotide sequence ID" value="NC_022600.1"/>
</dbReference>
<keyword evidence="5 11" id="KW-0328">Glycosyltransferase</keyword>
<dbReference type="FunFam" id="3.40.50.2000:FF:000005">
    <property type="entry name" value="Alpha-1,4 glucan phosphorylase"/>
    <property type="match status" value="1"/>
</dbReference>